<proteinExistence type="inferred from homology"/>
<evidence type="ECO:0000313" key="10">
    <source>
        <dbReference type="EMBL" id="CDR43436.1"/>
    </source>
</evidence>
<keyword evidence="2 6" id="KW-0808">Transferase</keyword>
<dbReference type="InterPro" id="IPR004167">
    <property type="entry name" value="PSBD"/>
</dbReference>
<comment type="catalytic activity">
    <reaction evidence="6">
        <text>N(6)-[(R)-dihydrolipoyl]-L-lysyl-[protein] + acetyl-CoA = N(6)-[(R)-S(8)-acetyldihydrolipoyl]-L-lysyl-[protein] + CoA</text>
        <dbReference type="Rhea" id="RHEA:17017"/>
        <dbReference type="Rhea" id="RHEA-COMP:10475"/>
        <dbReference type="Rhea" id="RHEA-COMP:10478"/>
        <dbReference type="ChEBI" id="CHEBI:57287"/>
        <dbReference type="ChEBI" id="CHEBI:57288"/>
        <dbReference type="ChEBI" id="CHEBI:83100"/>
        <dbReference type="ChEBI" id="CHEBI:83111"/>
        <dbReference type="EC" id="2.3.1.12"/>
    </reaction>
</comment>
<feature type="domain" description="Lipoyl-binding" evidence="8">
    <location>
        <begin position="124"/>
        <end position="200"/>
    </location>
</feature>
<dbReference type="Gene3D" id="3.30.559.10">
    <property type="entry name" value="Chloramphenicol acetyltransferase-like domain"/>
    <property type="match status" value="1"/>
</dbReference>
<comment type="similarity">
    <text evidence="1 6">Belongs to the 2-oxoacid dehydrogenase family.</text>
</comment>
<reference evidence="10" key="1">
    <citation type="journal article" date="2014" name="Genome Announc.">
        <title>Draft genome sequence of Rhodosporidium toruloides CECT1137, an oleaginous yeast of biotechnological interest.</title>
        <authorList>
            <person name="Morin N."/>
            <person name="Calcas X."/>
            <person name="Devillers H."/>
            <person name="Durrens P."/>
            <person name="Sherman D.J."/>
            <person name="Nicaud J.-M."/>
            <person name="Neuveglise C."/>
        </authorList>
    </citation>
    <scope>NUCLEOTIDE SEQUENCE</scope>
    <source>
        <strain evidence="10">CECT1137</strain>
    </source>
</reference>
<keyword evidence="5 6" id="KW-0012">Acyltransferase</keyword>
<dbReference type="Pfam" id="PF02817">
    <property type="entry name" value="E3_binding"/>
    <property type="match status" value="1"/>
</dbReference>
<dbReference type="InterPro" id="IPR001078">
    <property type="entry name" value="2-oxoacid_DH_actylTfrase"/>
</dbReference>
<dbReference type="FunFam" id="2.40.50.100:FF:000010">
    <property type="entry name" value="Acetyltransferase component of pyruvate dehydrogenase complex"/>
    <property type="match status" value="1"/>
</dbReference>
<dbReference type="InterPro" id="IPR000089">
    <property type="entry name" value="Biotin_lipoyl"/>
</dbReference>
<dbReference type="Pfam" id="PF00198">
    <property type="entry name" value="2-oxoacid_dh"/>
    <property type="match status" value="1"/>
</dbReference>
<dbReference type="AlphaFoldDB" id="A0A061B0V2"/>
<dbReference type="GO" id="GO:0004742">
    <property type="term" value="F:dihydrolipoyllysine-residue acetyltransferase activity"/>
    <property type="evidence" value="ECO:0007669"/>
    <property type="project" value="UniProtKB-UniRule"/>
</dbReference>
<dbReference type="InterPro" id="IPR036625">
    <property type="entry name" value="E3-bd_dom_sf"/>
</dbReference>
<dbReference type="NCBIfam" id="TIGR01349">
    <property type="entry name" value="PDHac_trf_mito"/>
    <property type="match status" value="1"/>
</dbReference>
<name>A0A061B0V2_RHOTO</name>
<dbReference type="SUPFAM" id="SSF52777">
    <property type="entry name" value="CoA-dependent acyltransferases"/>
    <property type="match status" value="1"/>
</dbReference>
<dbReference type="Pfam" id="PF00364">
    <property type="entry name" value="Biotin_lipoyl"/>
    <property type="match status" value="1"/>
</dbReference>
<feature type="region of interest" description="Disordered" evidence="7">
    <location>
        <begin position="1"/>
        <end position="24"/>
    </location>
</feature>
<accession>A0A061B0V2</accession>
<comment type="cofactor">
    <cofactor evidence="6">
        <name>(R)-lipoate</name>
        <dbReference type="ChEBI" id="CHEBI:83088"/>
    </cofactor>
    <text evidence="6">Binds 1 lipoyl cofactor covalently.</text>
</comment>
<feature type="compositionally biased region" description="Basic and acidic residues" evidence="7">
    <location>
        <begin position="225"/>
        <end position="261"/>
    </location>
</feature>
<dbReference type="PROSITE" id="PS50968">
    <property type="entry name" value="BIOTINYL_LIPOYL"/>
    <property type="match status" value="1"/>
</dbReference>
<dbReference type="EMBL" id="LK052943">
    <property type="protein sequence ID" value="CDR43436.1"/>
    <property type="molecule type" value="Genomic_DNA"/>
</dbReference>
<keyword evidence="4" id="KW-0809">Transit peptide</keyword>
<dbReference type="PANTHER" id="PTHR23151:SF90">
    <property type="entry name" value="DIHYDROLIPOYLLYSINE-RESIDUE ACETYLTRANSFERASE COMPONENT OF PYRUVATE DEHYDROGENASE COMPLEX, MITOCHONDRIAL-RELATED"/>
    <property type="match status" value="1"/>
</dbReference>
<dbReference type="PANTHER" id="PTHR23151">
    <property type="entry name" value="DIHYDROLIPOAMIDE ACETYL/SUCCINYL-TRANSFERASE-RELATED"/>
    <property type="match status" value="1"/>
</dbReference>
<dbReference type="GO" id="GO:0005739">
    <property type="term" value="C:mitochondrion"/>
    <property type="evidence" value="ECO:0007669"/>
    <property type="project" value="UniProtKB-SubCell"/>
</dbReference>
<comment type="function">
    <text evidence="6">The pyruvate dehydrogenase complex catalyzes the overall conversion of pyruvate to acetyl-CoA and CO(2).</text>
</comment>
<evidence type="ECO:0000259" key="9">
    <source>
        <dbReference type="PROSITE" id="PS51826"/>
    </source>
</evidence>
<dbReference type="Gene3D" id="4.10.320.10">
    <property type="entry name" value="E3-binding domain"/>
    <property type="match status" value="1"/>
</dbReference>
<dbReference type="GO" id="GO:0006086">
    <property type="term" value="P:pyruvate decarboxylation to acetyl-CoA"/>
    <property type="evidence" value="ECO:0007669"/>
    <property type="project" value="InterPro"/>
</dbReference>
<dbReference type="PROSITE" id="PS51826">
    <property type="entry name" value="PSBD"/>
    <property type="match status" value="1"/>
</dbReference>
<dbReference type="InterPro" id="IPR006257">
    <property type="entry name" value="LAT1"/>
</dbReference>
<dbReference type="FunFam" id="3.30.559.10:FF:000003">
    <property type="entry name" value="Acetyltransferase component of pyruvate dehydrogenase complex"/>
    <property type="match status" value="1"/>
</dbReference>
<dbReference type="OrthoDB" id="537444at2759"/>
<keyword evidence="3 6" id="KW-0450">Lipoyl</keyword>
<dbReference type="SUPFAM" id="SSF47005">
    <property type="entry name" value="Peripheral subunit-binding domain of 2-oxo acid dehydrogenase complex"/>
    <property type="match status" value="1"/>
</dbReference>
<evidence type="ECO:0000256" key="2">
    <source>
        <dbReference type="ARBA" id="ARBA00022679"/>
    </source>
</evidence>
<evidence type="ECO:0000256" key="7">
    <source>
        <dbReference type="SAM" id="MobiDB-lite"/>
    </source>
</evidence>
<protein>
    <recommendedName>
        <fullName evidence="6">Acetyltransferase component of pyruvate dehydrogenase complex</fullName>
        <ecNumber evidence="6">2.3.1.12</ecNumber>
    </recommendedName>
</protein>
<gene>
    <name evidence="10" type="ORF">RHTO0S_08e01816g</name>
</gene>
<feature type="domain" description="Peripheral subunit-binding (PSBD)" evidence="9">
    <location>
        <begin position="273"/>
        <end position="310"/>
    </location>
</feature>
<dbReference type="PROSITE" id="PS00189">
    <property type="entry name" value="LIPOYL"/>
    <property type="match status" value="1"/>
</dbReference>
<dbReference type="CDD" id="cd06849">
    <property type="entry name" value="lipoyl_domain"/>
    <property type="match status" value="1"/>
</dbReference>
<sequence length="578" mass="61362">MPASGMRRHRAEEEDVPDSDHNTGWFGRSESVVIAVSEPHPAASTPAREPSPPDPFISRCSHKPNLGWLPPRRSQPLSLPPFEVLLSSPNSLEMIRNLVAQRARACARTQAVRQFHATPCAAALTKFLFPAMSPTMTEGGIAQWKKKEGESFAPGDVLLEIETDKATMDVEAQDEGVLGKILVGDGSKAVQVGSPVAVIGEEGDDFSEEQIQSVLKEAPSGGDVAEPKQESKQEKKAEEPKKEEPKKEEAAPKKQESKKQSSLELSSDRPIILASPMAKRLALENGVPLAKVKGTGPDGRILAEDVEKYKASAPSAAAAGPAAAAKASPAAGAGAAYTDTPVSNMRRTIASRLTESKSGTPHYYLTAEINMDRVNKLREAFNTAAKAADAAGASKDGVKGGVKLSVNDFIVKASALALQDVPEVNSGWHGDFIREYATQDICVAVATSNGLITPIVADAGRKGLATISSQAKQLAAKARDGKLKPEEYQGGSFTISNLGMMGIESFTAIINPPQSCILAIGASEKKLVIDPASEKGFKEVSVMKATLSCDHRVVDGAVGARWMKAFKSYLESPLSFML</sequence>
<evidence type="ECO:0000256" key="1">
    <source>
        <dbReference type="ARBA" id="ARBA00007317"/>
    </source>
</evidence>
<evidence type="ECO:0000256" key="4">
    <source>
        <dbReference type="ARBA" id="ARBA00022946"/>
    </source>
</evidence>
<dbReference type="SUPFAM" id="SSF51230">
    <property type="entry name" value="Single hybrid motif"/>
    <property type="match status" value="1"/>
</dbReference>
<evidence type="ECO:0000256" key="5">
    <source>
        <dbReference type="ARBA" id="ARBA00023315"/>
    </source>
</evidence>
<dbReference type="Gene3D" id="2.40.50.100">
    <property type="match status" value="1"/>
</dbReference>
<dbReference type="InterPro" id="IPR011053">
    <property type="entry name" value="Single_hybrid_motif"/>
</dbReference>
<dbReference type="GO" id="GO:0045254">
    <property type="term" value="C:pyruvate dehydrogenase complex"/>
    <property type="evidence" value="ECO:0007669"/>
    <property type="project" value="UniProtKB-UniRule"/>
</dbReference>
<dbReference type="InterPro" id="IPR045257">
    <property type="entry name" value="E2/Pdx1"/>
</dbReference>
<dbReference type="InterPro" id="IPR023213">
    <property type="entry name" value="CAT-like_dom_sf"/>
</dbReference>
<organism evidence="10">
    <name type="scientific">Rhodotorula toruloides</name>
    <name type="common">Yeast</name>
    <name type="synonym">Rhodosporidium toruloides</name>
    <dbReference type="NCBI Taxonomy" id="5286"/>
    <lineage>
        <taxon>Eukaryota</taxon>
        <taxon>Fungi</taxon>
        <taxon>Dikarya</taxon>
        <taxon>Basidiomycota</taxon>
        <taxon>Pucciniomycotina</taxon>
        <taxon>Microbotryomycetes</taxon>
        <taxon>Sporidiobolales</taxon>
        <taxon>Sporidiobolaceae</taxon>
        <taxon>Rhodotorula</taxon>
    </lineage>
</organism>
<feature type="region of interest" description="Disordered" evidence="7">
    <location>
        <begin position="216"/>
        <end position="270"/>
    </location>
</feature>
<comment type="subcellular location">
    <subcellularLocation>
        <location evidence="6">Mitochondrion</location>
    </subcellularLocation>
</comment>
<evidence type="ECO:0000259" key="8">
    <source>
        <dbReference type="PROSITE" id="PS50968"/>
    </source>
</evidence>
<evidence type="ECO:0000256" key="3">
    <source>
        <dbReference type="ARBA" id="ARBA00022823"/>
    </source>
</evidence>
<dbReference type="InterPro" id="IPR003016">
    <property type="entry name" value="2-oxoA_DH_lipoyl-BS"/>
</dbReference>
<evidence type="ECO:0000256" key="6">
    <source>
        <dbReference type="RuleBase" id="RU361137"/>
    </source>
</evidence>
<dbReference type="EC" id="2.3.1.12" evidence="6"/>